<reference evidence="10 11" key="1">
    <citation type="submission" date="2014-07" db="EMBL/GenBank/DDBJ databases">
        <title>Unique and conserved regions in Vibrio harveyi and related species in comparison with the shrimp pathogen Vibrio harveyi CAIM 1792.</title>
        <authorList>
            <person name="Espinoza-Valles I."/>
            <person name="Vora G."/>
            <person name="Leekitcharoenphon P."/>
            <person name="Ussery D."/>
            <person name="Hoj L."/>
            <person name="Gomez-Gil B."/>
        </authorList>
    </citation>
    <scope>NUCLEOTIDE SEQUENCE [LARGE SCALE GENOMIC DNA]</scope>
    <source>
        <strain evidence="11">CAIM 1854 / LMG 25443</strain>
    </source>
</reference>
<keyword evidence="3" id="KW-0963">Cytoplasm</keyword>
<organism evidence="10 11">
    <name type="scientific">Vibrio owensii CAIM 1854 = LMG 25443</name>
    <dbReference type="NCBI Taxonomy" id="1229493"/>
    <lineage>
        <taxon>Bacteria</taxon>
        <taxon>Pseudomonadati</taxon>
        <taxon>Pseudomonadota</taxon>
        <taxon>Gammaproteobacteria</taxon>
        <taxon>Vibrionales</taxon>
        <taxon>Vibrionaceae</taxon>
        <taxon>Vibrio</taxon>
    </lineage>
</organism>
<dbReference type="Proteomes" id="UP000031586">
    <property type="component" value="Unassembled WGS sequence"/>
</dbReference>
<dbReference type="PANTHER" id="PTHR38097:SF2">
    <property type="entry name" value="DNA-BINDING PROTEIN STPA"/>
    <property type="match status" value="1"/>
</dbReference>
<evidence type="ECO:0000256" key="6">
    <source>
        <dbReference type="PIRSR" id="PIRSR002096-1"/>
    </source>
</evidence>
<dbReference type="GO" id="GO:0003681">
    <property type="term" value="F:bent DNA binding"/>
    <property type="evidence" value="ECO:0007669"/>
    <property type="project" value="TreeGrafter"/>
</dbReference>
<accession>A0A0C1WAT9</accession>
<feature type="domain" description="DNA-binding protein H-NS-like C-terminal" evidence="9">
    <location>
        <begin position="88"/>
        <end position="134"/>
    </location>
</feature>
<evidence type="ECO:0000256" key="8">
    <source>
        <dbReference type="SAM" id="MobiDB-lite"/>
    </source>
</evidence>
<gene>
    <name evidence="10" type="ORF">H735_10815</name>
</gene>
<evidence type="ECO:0000256" key="4">
    <source>
        <dbReference type="ARBA" id="ARBA00023125"/>
    </source>
</evidence>
<dbReference type="Pfam" id="PF22470">
    <property type="entry name" value="Histone_HNS_N"/>
    <property type="match status" value="1"/>
</dbReference>
<name>A0A0C1WAT9_9VIBR</name>
<dbReference type="InterPro" id="IPR027454">
    <property type="entry name" value="Histone_HNS_N"/>
</dbReference>
<comment type="caution">
    <text evidence="10">The sequence shown here is derived from an EMBL/GenBank/DDBJ whole genome shotgun (WGS) entry which is preliminary data.</text>
</comment>
<evidence type="ECO:0000256" key="2">
    <source>
        <dbReference type="ARBA" id="ARBA00010610"/>
    </source>
</evidence>
<dbReference type="GO" id="GO:0009295">
    <property type="term" value="C:nucleoid"/>
    <property type="evidence" value="ECO:0007669"/>
    <property type="project" value="UniProtKB-SubCell"/>
</dbReference>
<dbReference type="SUPFAM" id="SSF81273">
    <property type="entry name" value="H-NS histone-like proteins"/>
    <property type="match status" value="2"/>
</dbReference>
<feature type="region of interest" description="Disordered" evidence="8">
    <location>
        <begin position="79"/>
        <end position="100"/>
    </location>
</feature>
<dbReference type="GO" id="GO:0005829">
    <property type="term" value="C:cytosol"/>
    <property type="evidence" value="ECO:0007669"/>
    <property type="project" value="TreeGrafter"/>
</dbReference>
<dbReference type="GO" id="GO:0003680">
    <property type="term" value="F:minor groove of adenine-thymine-rich DNA binding"/>
    <property type="evidence" value="ECO:0007669"/>
    <property type="project" value="TreeGrafter"/>
</dbReference>
<evidence type="ECO:0000256" key="5">
    <source>
        <dbReference type="PIRNR" id="PIRNR002096"/>
    </source>
</evidence>
<dbReference type="InterPro" id="IPR054180">
    <property type="entry name" value="H-NS-like_N"/>
</dbReference>
<dbReference type="Gene3D" id="1.10.287.1050">
    <property type="entry name" value="H-NS histone-like proteins"/>
    <property type="match status" value="1"/>
</dbReference>
<proteinExistence type="inferred from homology"/>
<dbReference type="PANTHER" id="PTHR38097">
    <property type="match status" value="1"/>
</dbReference>
<dbReference type="GO" id="GO:0000976">
    <property type="term" value="F:transcription cis-regulatory region binding"/>
    <property type="evidence" value="ECO:0007669"/>
    <property type="project" value="TreeGrafter"/>
</dbReference>
<dbReference type="Gene3D" id="4.10.430.10">
    <property type="entry name" value="Histone-like protein H-NS, C-terminal domain"/>
    <property type="match status" value="1"/>
</dbReference>
<feature type="DNA-binding region" evidence="6">
    <location>
        <begin position="112"/>
        <end position="117"/>
    </location>
</feature>
<dbReference type="InterPro" id="IPR037150">
    <property type="entry name" value="H-NS_C_dom_sf"/>
</dbReference>
<comment type="similarity">
    <text evidence="2 5">Belongs to the histone-like protein H-NS family.</text>
</comment>
<dbReference type="GO" id="GO:0046983">
    <property type="term" value="F:protein dimerization activity"/>
    <property type="evidence" value="ECO:0007669"/>
    <property type="project" value="InterPro"/>
</dbReference>
<dbReference type="PIRSF" id="PIRSF002096">
    <property type="entry name" value="HnS"/>
    <property type="match status" value="1"/>
</dbReference>
<feature type="coiled-coil region" evidence="7">
    <location>
        <begin position="23"/>
        <end position="68"/>
    </location>
</feature>
<dbReference type="InterPro" id="IPR027444">
    <property type="entry name" value="H-NS_C_dom"/>
</dbReference>
<protein>
    <recommendedName>
        <fullName evidence="5">DNA-binding protein</fullName>
    </recommendedName>
</protein>
<dbReference type="InterPro" id="IPR001801">
    <property type="entry name" value="Histone_HNS"/>
</dbReference>
<evidence type="ECO:0000259" key="9">
    <source>
        <dbReference type="SMART" id="SM00528"/>
    </source>
</evidence>
<dbReference type="PATRIC" id="fig|1229493.5.peg.1255"/>
<dbReference type="GO" id="GO:0032993">
    <property type="term" value="C:protein-DNA complex"/>
    <property type="evidence" value="ECO:0007669"/>
    <property type="project" value="TreeGrafter"/>
</dbReference>
<evidence type="ECO:0000256" key="3">
    <source>
        <dbReference type="ARBA" id="ARBA00022490"/>
    </source>
</evidence>
<dbReference type="RefSeq" id="WP_020194605.1">
    <property type="nucleotide sequence ID" value="NZ_BAOH01000005.1"/>
</dbReference>
<dbReference type="EMBL" id="JPRD01000015">
    <property type="protein sequence ID" value="KIF53402.1"/>
    <property type="molecule type" value="Genomic_DNA"/>
</dbReference>
<evidence type="ECO:0000313" key="10">
    <source>
        <dbReference type="EMBL" id="KIF53402.1"/>
    </source>
</evidence>
<dbReference type="AlphaFoldDB" id="A0A0C1WAT9"/>
<dbReference type="SMART" id="SM00528">
    <property type="entry name" value="HNS"/>
    <property type="match status" value="1"/>
</dbReference>
<dbReference type="Pfam" id="PF00816">
    <property type="entry name" value="Histone_HNS"/>
    <property type="match status" value="1"/>
</dbReference>
<comment type="subcellular location">
    <subcellularLocation>
        <location evidence="1">Cytoplasm</location>
        <location evidence="1">Nucleoid</location>
    </subcellularLocation>
</comment>
<feature type="compositionally biased region" description="Basic residues" evidence="8">
    <location>
        <begin position="85"/>
        <end position="100"/>
    </location>
</feature>
<keyword evidence="4 5" id="KW-0238">DNA-binding</keyword>
<evidence type="ECO:0000313" key="11">
    <source>
        <dbReference type="Proteomes" id="UP000031586"/>
    </source>
</evidence>
<sequence length="135" mass="15270">MTNKLDPLNNVRSLRVSAREYTLEELEAMLTKLTIVVDERRAEQEELAAKEAQQAEKLQEVMKKVEADGIDVESLIAALSGQAKPSKKTTRPPRPPKYKFMRNGEEVTWTGQGRTPSEIQKALDNGQTLEDFEIK</sequence>
<dbReference type="GO" id="GO:0030527">
    <property type="term" value="F:structural constituent of chromatin"/>
    <property type="evidence" value="ECO:0007669"/>
    <property type="project" value="InterPro"/>
</dbReference>
<dbReference type="GO" id="GO:0001217">
    <property type="term" value="F:DNA-binding transcription repressor activity"/>
    <property type="evidence" value="ECO:0007669"/>
    <property type="project" value="TreeGrafter"/>
</dbReference>
<evidence type="ECO:0000256" key="7">
    <source>
        <dbReference type="SAM" id="Coils"/>
    </source>
</evidence>
<keyword evidence="7" id="KW-0175">Coiled coil</keyword>
<evidence type="ECO:0000256" key="1">
    <source>
        <dbReference type="ARBA" id="ARBA00004453"/>
    </source>
</evidence>